<reference evidence="2" key="1">
    <citation type="submission" date="2006-08" db="EMBL/GenBank/DDBJ databases">
        <title>Complete sequence of Alkalilimnicola ehrilichei MLHE-1.</title>
        <authorList>
            <person name="Copeland A."/>
            <person name="Lucas S."/>
            <person name="Lapidus A."/>
            <person name="Barry K."/>
            <person name="Detter J.C."/>
            <person name="Glavina del Rio T."/>
            <person name="Hammon N."/>
            <person name="Israni S."/>
            <person name="Dalin E."/>
            <person name="Tice H."/>
            <person name="Pitluck S."/>
            <person name="Sims D."/>
            <person name="Brettin T."/>
            <person name="Bruce D."/>
            <person name="Han C."/>
            <person name="Tapia R."/>
            <person name="Gilna P."/>
            <person name="Schmutz J."/>
            <person name="Larimer F."/>
            <person name="Land M."/>
            <person name="Hauser L."/>
            <person name="Kyrpides N."/>
            <person name="Mikhailova N."/>
            <person name="Oremland R.S."/>
            <person name="Hoeft S.E."/>
            <person name="Switzer-Blum J."/>
            <person name="Kulp T."/>
            <person name="King G."/>
            <person name="Tabita R."/>
            <person name="Witte B."/>
            <person name="Santini J.M."/>
            <person name="Basu P."/>
            <person name="Hollibaugh J.T."/>
            <person name="Xie G."/>
            <person name="Stolz J.F."/>
            <person name="Richardson P."/>
        </authorList>
    </citation>
    <scope>NUCLEOTIDE SEQUENCE [LARGE SCALE GENOMIC DNA]</scope>
    <source>
        <strain evidence="2">ATCC BAA-1101 / DSM 17681 / MLHE-1</strain>
    </source>
</reference>
<protein>
    <submittedName>
        <fullName evidence="1">Uncharacterized protein</fullName>
    </submittedName>
</protein>
<keyword evidence="2" id="KW-1185">Reference proteome</keyword>
<dbReference type="EMBL" id="CP000453">
    <property type="protein sequence ID" value="ABI55840.1"/>
    <property type="molecule type" value="Genomic_DNA"/>
</dbReference>
<organism evidence="1 2">
    <name type="scientific">Alkalilimnicola ehrlichii (strain ATCC BAA-1101 / DSM 17681 / MLHE-1)</name>
    <dbReference type="NCBI Taxonomy" id="187272"/>
    <lineage>
        <taxon>Bacteria</taxon>
        <taxon>Pseudomonadati</taxon>
        <taxon>Pseudomonadota</taxon>
        <taxon>Gammaproteobacteria</taxon>
        <taxon>Chromatiales</taxon>
        <taxon>Ectothiorhodospiraceae</taxon>
        <taxon>Alkalilimnicola</taxon>
    </lineage>
</organism>
<dbReference type="RefSeq" id="WP_011628235.1">
    <property type="nucleotide sequence ID" value="NC_008340.1"/>
</dbReference>
<dbReference type="Proteomes" id="UP000001962">
    <property type="component" value="Chromosome"/>
</dbReference>
<dbReference type="Pfam" id="PF20099">
    <property type="entry name" value="DUF6489"/>
    <property type="match status" value="1"/>
</dbReference>
<proteinExistence type="predicted"/>
<dbReference type="OrthoDB" id="5740990at2"/>
<dbReference type="HOGENOM" id="CLU_132026_1_0_6"/>
<dbReference type="eggNOG" id="COG3266">
    <property type="taxonomic scope" value="Bacteria"/>
</dbReference>
<name>Q0ABE7_ALKEH</name>
<dbReference type="InterPro" id="IPR045502">
    <property type="entry name" value="DUF6489"/>
</dbReference>
<dbReference type="AlphaFoldDB" id="Q0ABE7"/>
<evidence type="ECO:0000313" key="2">
    <source>
        <dbReference type="Proteomes" id="UP000001962"/>
    </source>
</evidence>
<evidence type="ECO:0000313" key="1">
    <source>
        <dbReference type="EMBL" id="ABI55840.1"/>
    </source>
</evidence>
<gene>
    <name evidence="1" type="ordered locus">Mlg_0486</name>
</gene>
<dbReference type="KEGG" id="aeh:Mlg_0486"/>
<accession>Q0ABE7</accession>
<sequence>MKIQIDVDGKPEELRAFLGLPDLNPVHEAMVSHLLQQLEESRDPQAFMQKWFAGSLQGAETLQRLILESLHRPGAGAGKKD</sequence>